<feature type="non-terminal residue" evidence="2">
    <location>
        <position position="103"/>
    </location>
</feature>
<dbReference type="SUPFAM" id="SSF55729">
    <property type="entry name" value="Acyl-CoA N-acyltransferases (Nat)"/>
    <property type="match status" value="1"/>
</dbReference>
<keyword evidence="2" id="KW-0808">Transferase</keyword>
<proteinExistence type="predicted"/>
<dbReference type="AlphaFoldDB" id="J9GZ90"/>
<organism evidence="2">
    <name type="scientific">gut metagenome</name>
    <dbReference type="NCBI Taxonomy" id="749906"/>
    <lineage>
        <taxon>unclassified sequences</taxon>
        <taxon>metagenomes</taxon>
        <taxon>organismal metagenomes</taxon>
    </lineage>
</organism>
<dbReference type="EMBL" id="AMCI01001217">
    <property type="protein sequence ID" value="EJX06235.1"/>
    <property type="molecule type" value="Genomic_DNA"/>
</dbReference>
<dbReference type="InterPro" id="IPR016181">
    <property type="entry name" value="Acyl_CoA_acyltransferase"/>
</dbReference>
<reference evidence="2" key="1">
    <citation type="journal article" date="2012" name="PLoS ONE">
        <title>Gene sets for utilization of primary and secondary nutrition supplies in the distal gut of endangered iberian lynx.</title>
        <authorList>
            <person name="Alcaide M."/>
            <person name="Messina E."/>
            <person name="Richter M."/>
            <person name="Bargiela R."/>
            <person name="Peplies J."/>
            <person name="Huws S.A."/>
            <person name="Newbold C.J."/>
            <person name="Golyshin P.N."/>
            <person name="Simon M.A."/>
            <person name="Lopez G."/>
            <person name="Yakimov M.M."/>
            <person name="Ferrer M."/>
        </authorList>
    </citation>
    <scope>NUCLEOTIDE SEQUENCE</scope>
</reference>
<evidence type="ECO:0000259" key="1">
    <source>
        <dbReference type="PROSITE" id="PS51186"/>
    </source>
</evidence>
<dbReference type="Pfam" id="PF00583">
    <property type="entry name" value="Acetyltransf_1"/>
    <property type="match status" value="1"/>
</dbReference>
<dbReference type="PROSITE" id="PS51186">
    <property type="entry name" value="GNAT"/>
    <property type="match status" value="1"/>
</dbReference>
<dbReference type="InterPro" id="IPR000182">
    <property type="entry name" value="GNAT_dom"/>
</dbReference>
<protein>
    <submittedName>
        <fullName evidence="2">Acetyltransferase, GNAT family</fullName>
    </submittedName>
</protein>
<dbReference type="CDD" id="cd04301">
    <property type="entry name" value="NAT_SF"/>
    <property type="match status" value="1"/>
</dbReference>
<accession>J9GZ90</accession>
<feature type="domain" description="N-acetyltransferase" evidence="1">
    <location>
        <begin position="5"/>
        <end position="103"/>
    </location>
</feature>
<gene>
    <name evidence="2" type="ORF">EVA_05625</name>
</gene>
<dbReference type="Gene3D" id="3.40.630.30">
    <property type="match status" value="1"/>
</dbReference>
<dbReference type="GO" id="GO:0016747">
    <property type="term" value="F:acyltransferase activity, transferring groups other than amino-acyl groups"/>
    <property type="evidence" value="ECO:0007669"/>
    <property type="project" value="InterPro"/>
</dbReference>
<comment type="caution">
    <text evidence="2">The sequence shown here is derived from an EMBL/GenBank/DDBJ whole genome shotgun (WGS) entry which is preliminary data.</text>
</comment>
<evidence type="ECO:0000313" key="2">
    <source>
        <dbReference type="EMBL" id="EJX06235.1"/>
    </source>
</evidence>
<name>J9GZ90_9ZZZZ</name>
<sequence length="103" mass="12297">MIKIQRIKTENVDLYQFMENLITTAFPAEEYRALEQLKEYTDKVERFHNNVILGDEQPIGILTYWNFEDFYYIEHFATVPSMRNKGYGKKALEYVCTQFGKPI</sequence>